<evidence type="ECO:0000313" key="14">
    <source>
        <dbReference type="Proteomes" id="UP000297910"/>
    </source>
</evidence>
<dbReference type="Gene3D" id="1.10.1870.10">
    <property type="entry name" value="Domain 3, Saccharopine reductase"/>
    <property type="match status" value="1"/>
</dbReference>
<evidence type="ECO:0000256" key="4">
    <source>
        <dbReference type="ARBA" id="ARBA00023154"/>
    </source>
</evidence>
<dbReference type="GO" id="GO:0005737">
    <property type="term" value="C:cytoplasm"/>
    <property type="evidence" value="ECO:0007669"/>
    <property type="project" value="TreeGrafter"/>
</dbReference>
<gene>
    <name evidence="13" type="ORF">BPAE_0347g00060</name>
</gene>
<keyword evidence="1" id="KW-0028">Amino-acid biosynthesis</keyword>
<proteinExistence type="inferred from homology"/>
<comment type="pathway">
    <text evidence="7">Amino-acid biosynthesis; L-lysine biosynthesis via AAA pathway; L-lysine from L-alpha-aminoadipate (fungal route): step 2/3.</text>
</comment>
<comment type="caution">
    <text evidence="13">The sequence shown here is derived from an EMBL/GenBank/DDBJ whole genome shotgun (WGS) entry which is preliminary data.</text>
</comment>
<evidence type="ECO:0000256" key="1">
    <source>
        <dbReference type="ARBA" id="ARBA00022605"/>
    </source>
</evidence>
<dbReference type="PANTHER" id="PTHR11133:SF22">
    <property type="entry name" value="ALPHA-AMINOADIPIC SEMIALDEHYDE SYNTHASE, MITOCHONDRIAL"/>
    <property type="match status" value="1"/>
</dbReference>
<dbReference type="SUPFAM" id="SSF55347">
    <property type="entry name" value="Glyceraldehyde-3-phosphate dehydrogenase-like, C-terminal domain"/>
    <property type="match status" value="1"/>
</dbReference>
<dbReference type="SUPFAM" id="SSF51735">
    <property type="entry name" value="NAD(P)-binding Rossmann-fold domains"/>
    <property type="match status" value="1"/>
</dbReference>
<dbReference type="EMBL" id="PQXI01000345">
    <property type="protein sequence ID" value="TGO19326.1"/>
    <property type="molecule type" value="Genomic_DNA"/>
</dbReference>
<dbReference type="InterPro" id="IPR051168">
    <property type="entry name" value="AASS"/>
</dbReference>
<evidence type="ECO:0000256" key="6">
    <source>
        <dbReference type="ARBA" id="ARBA00051869"/>
    </source>
</evidence>
<comment type="similarity">
    <text evidence="5">Belongs to the saccharopine dehydrogenase family.</text>
</comment>
<dbReference type="Pfam" id="PF03435">
    <property type="entry name" value="Sacchrp_dh_NADP"/>
    <property type="match status" value="1"/>
</dbReference>
<dbReference type="FunFam" id="3.30.360.10:FF:000008">
    <property type="entry name" value="Alpha-aminoadipic semialdehyde synthase, mitochondrial"/>
    <property type="match status" value="1"/>
</dbReference>
<evidence type="ECO:0000256" key="8">
    <source>
        <dbReference type="ARBA" id="ARBA00066976"/>
    </source>
</evidence>
<dbReference type="FunFam" id="3.40.50.720:FF:000072">
    <property type="entry name" value="Saccharopine dehydrogenase [NADP(+), L-glutamate-forming]"/>
    <property type="match status" value="1"/>
</dbReference>
<reference evidence="13 14" key="1">
    <citation type="submission" date="2017-12" db="EMBL/GenBank/DDBJ databases">
        <title>Comparative genomics of Botrytis spp.</title>
        <authorList>
            <person name="Valero-Jimenez C.A."/>
            <person name="Tapia P."/>
            <person name="Veloso J."/>
            <person name="Silva-Moreno E."/>
            <person name="Staats M."/>
            <person name="Valdes J.H."/>
            <person name="Van Kan J.A.L."/>
        </authorList>
    </citation>
    <scope>NUCLEOTIDE SEQUENCE [LARGE SCALE GENOMIC DNA]</scope>
    <source>
        <strain evidence="13 14">Bp0003</strain>
    </source>
</reference>
<dbReference type="AlphaFoldDB" id="A0A4Z1F4Q6"/>
<dbReference type="Gene3D" id="3.40.50.720">
    <property type="entry name" value="NAD(P)-binding Rossmann-like Domain"/>
    <property type="match status" value="1"/>
</dbReference>
<sequence>MAGFDTKKVLMLGAGFVTRPTLDILSEAGIQVSVACRTIESAKKLSEGVKNTHPISLDVTDDKALDAEVAKNDLVISLIPYTFHATVIKSAIRNKKNVVTTSYVSPAMLELDEEAKNAGITVMNEIGLDPGIDHLYAVKTIEEVHKAGGKITSFLSYCGGLPAPENSDNPLGYKFSWSSRGVLLALRNAARFYKDGNIVDVAGPELMGTAKPYFIYPGYAFVAYPNRDSTPYKERYNIPEAQTIIRGTLRYQGFPEFIRVLVDMGFLSDEEHGFTEPIFWKEATQKVLGSSSSTEDDLKWAIASKAKFESTEEKERIMNGLNWVGIFSDEKIIPRGNPLDTLCATLEKKMQFEEGERDLVMLQHKFEIEHKDGKKETRTSTLVEYGDPKGYSAMAKLVGVPCGVAVKQVLDGTISEKGILAPMTSKINDPLMEELKKYGITLVEKTIS</sequence>
<dbReference type="InterPro" id="IPR005097">
    <property type="entry name" value="Sacchrp_dh_NADP-bd"/>
</dbReference>
<evidence type="ECO:0000259" key="12">
    <source>
        <dbReference type="Pfam" id="PF16653"/>
    </source>
</evidence>
<accession>A0A4Z1F4Q6</accession>
<evidence type="ECO:0000256" key="2">
    <source>
        <dbReference type="ARBA" id="ARBA00022857"/>
    </source>
</evidence>
<dbReference type="Gene3D" id="3.30.360.10">
    <property type="entry name" value="Dihydrodipicolinate Reductase, domain 2"/>
    <property type="match status" value="1"/>
</dbReference>
<organism evidence="13 14">
    <name type="scientific">Botrytis paeoniae</name>
    <dbReference type="NCBI Taxonomy" id="278948"/>
    <lineage>
        <taxon>Eukaryota</taxon>
        <taxon>Fungi</taxon>
        <taxon>Dikarya</taxon>
        <taxon>Ascomycota</taxon>
        <taxon>Pezizomycotina</taxon>
        <taxon>Leotiomycetes</taxon>
        <taxon>Helotiales</taxon>
        <taxon>Sclerotiniaceae</taxon>
        <taxon>Botrytis</taxon>
    </lineage>
</organism>
<evidence type="ECO:0000256" key="3">
    <source>
        <dbReference type="ARBA" id="ARBA00023002"/>
    </source>
</evidence>
<dbReference type="Pfam" id="PF16653">
    <property type="entry name" value="Sacchrp_dh_C"/>
    <property type="match status" value="1"/>
</dbReference>
<dbReference type="GO" id="GO:0004755">
    <property type="term" value="F:saccharopine dehydrogenase (NADP+, L-glutamate-forming) activity"/>
    <property type="evidence" value="ECO:0007669"/>
    <property type="project" value="UniProtKB-EC"/>
</dbReference>
<evidence type="ECO:0000256" key="10">
    <source>
        <dbReference type="ARBA" id="ARBA00083134"/>
    </source>
</evidence>
<dbReference type="InterPro" id="IPR032095">
    <property type="entry name" value="Sacchrp_dh-like_C"/>
</dbReference>
<dbReference type="Proteomes" id="UP000297910">
    <property type="component" value="Unassembled WGS sequence"/>
</dbReference>
<evidence type="ECO:0000256" key="5">
    <source>
        <dbReference type="ARBA" id="ARBA00038048"/>
    </source>
</evidence>
<name>A0A4Z1F4Q6_9HELO</name>
<keyword evidence="2" id="KW-0521">NADP</keyword>
<feature type="domain" description="Saccharopine dehydrogenase NADP binding" evidence="11">
    <location>
        <begin position="9"/>
        <end position="123"/>
    </location>
</feature>
<comment type="catalytic activity">
    <reaction evidence="6">
        <text>L-saccharopine + NADP(+) + H2O = (S)-2-amino-6-oxohexanoate + L-glutamate + NADPH + H(+)</text>
        <dbReference type="Rhea" id="RHEA:10020"/>
        <dbReference type="ChEBI" id="CHEBI:15377"/>
        <dbReference type="ChEBI" id="CHEBI:15378"/>
        <dbReference type="ChEBI" id="CHEBI:29985"/>
        <dbReference type="ChEBI" id="CHEBI:57783"/>
        <dbReference type="ChEBI" id="CHEBI:57951"/>
        <dbReference type="ChEBI" id="CHEBI:58321"/>
        <dbReference type="ChEBI" id="CHEBI:58349"/>
        <dbReference type="EC" id="1.5.1.10"/>
    </reaction>
</comment>
<dbReference type="PANTHER" id="PTHR11133">
    <property type="entry name" value="SACCHAROPINE DEHYDROGENASE"/>
    <property type="match status" value="1"/>
</dbReference>
<dbReference type="GO" id="GO:0019878">
    <property type="term" value="P:lysine biosynthetic process via aminoadipic acid"/>
    <property type="evidence" value="ECO:0007669"/>
    <property type="project" value="TreeGrafter"/>
</dbReference>
<keyword evidence="3" id="KW-0560">Oxidoreductase</keyword>
<dbReference type="FunFam" id="1.10.1870.10:FF:000002">
    <property type="entry name" value="Saccharopine dehydrogenase Lys9"/>
    <property type="match status" value="1"/>
</dbReference>
<evidence type="ECO:0000313" key="13">
    <source>
        <dbReference type="EMBL" id="TGO19326.1"/>
    </source>
</evidence>
<protein>
    <recommendedName>
        <fullName evidence="9">Saccharopine dehydrogenase [NADP(+), L-glutamate-forming]</fullName>
        <ecNumber evidence="8">1.5.1.10</ecNumber>
    </recommendedName>
    <alternativeName>
        <fullName evidence="10">Saccharopine reductase</fullName>
    </alternativeName>
</protein>
<dbReference type="InterPro" id="IPR036291">
    <property type="entry name" value="NAD(P)-bd_dom_sf"/>
</dbReference>
<keyword evidence="14" id="KW-1185">Reference proteome</keyword>
<evidence type="ECO:0000256" key="7">
    <source>
        <dbReference type="ARBA" id="ARBA00060549"/>
    </source>
</evidence>
<feature type="domain" description="Saccharopine dehydrogenase-like C-terminal" evidence="12">
    <location>
        <begin position="127"/>
        <end position="440"/>
    </location>
</feature>
<evidence type="ECO:0000259" key="11">
    <source>
        <dbReference type="Pfam" id="PF03435"/>
    </source>
</evidence>
<dbReference type="EC" id="1.5.1.10" evidence="8"/>
<evidence type="ECO:0000256" key="9">
    <source>
        <dbReference type="ARBA" id="ARBA00067598"/>
    </source>
</evidence>
<keyword evidence="4" id="KW-0457">Lysine biosynthesis</keyword>